<dbReference type="GO" id="GO:0101006">
    <property type="term" value="F:protein histidine phosphatase activity"/>
    <property type="evidence" value="ECO:0007669"/>
    <property type="project" value="TreeGrafter"/>
</dbReference>
<dbReference type="EMBL" id="CH902624">
    <property type="protein sequence ID" value="EDV32974.1"/>
    <property type="molecule type" value="Genomic_DNA"/>
</dbReference>
<dbReference type="Gene3D" id="3.50.20.20">
    <property type="entry name" value="Janus/Ocnus"/>
    <property type="match status" value="1"/>
</dbReference>
<accession>B3MUQ9</accession>
<dbReference type="InterPro" id="IPR007702">
    <property type="entry name" value="Janus"/>
</dbReference>
<comment type="function">
    <text evidence="1">JanA and janB regulate somatic sex differentiation.</text>
</comment>
<dbReference type="PhylomeDB" id="B3MUQ9"/>
<keyword evidence="3" id="KW-0221">Differentiation</keyword>
<dbReference type="Proteomes" id="UP000007801">
    <property type="component" value="Unassembled WGS sequence"/>
</dbReference>
<dbReference type="OMA" id="HSKAKYH"/>
<dbReference type="Pfam" id="PF05005">
    <property type="entry name" value="Ocnus"/>
    <property type="match status" value="1"/>
</dbReference>
<evidence type="ECO:0000256" key="6">
    <source>
        <dbReference type="PIRSR" id="PIRSR607702-2"/>
    </source>
</evidence>
<gene>
    <name evidence="7" type="primary">Dana\GF22681</name>
    <name evidence="7" type="synonym">dana_GLEANR_668</name>
    <name evidence="7" type="ORF">GF22681</name>
</gene>
<evidence type="ECO:0000256" key="1">
    <source>
        <dbReference type="ARBA" id="ARBA00002508"/>
    </source>
</evidence>
<dbReference type="KEGG" id="dan:6505336"/>
<evidence type="ECO:0000256" key="4">
    <source>
        <dbReference type="ARBA" id="ARBA00022928"/>
    </source>
</evidence>
<comment type="similarity">
    <text evidence="2">Belongs to the janus family.</text>
</comment>
<organism evidence="7 8">
    <name type="scientific">Drosophila ananassae</name>
    <name type="common">Fruit fly</name>
    <dbReference type="NCBI Taxonomy" id="7217"/>
    <lineage>
        <taxon>Eukaryota</taxon>
        <taxon>Metazoa</taxon>
        <taxon>Ecdysozoa</taxon>
        <taxon>Arthropoda</taxon>
        <taxon>Hexapoda</taxon>
        <taxon>Insecta</taxon>
        <taxon>Pterygota</taxon>
        <taxon>Neoptera</taxon>
        <taxon>Endopterygota</taxon>
        <taxon>Diptera</taxon>
        <taxon>Brachycera</taxon>
        <taxon>Muscomorpha</taxon>
        <taxon>Ephydroidea</taxon>
        <taxon>Drosophilidae</taxon>
        <taxon>Drosophila</taxon>
        <taxon>Sophophora</taxon>
    </lineage>
</organism>
<dbReference type="InterPro" id="IPR038596">
    <property type="entry name" value="Janus_sf"/>
</dbReference>
<evidence type="ECO:0000256" key="3">
    <source>
        <dbReference type="ARBA" id="ARBA00022782"/>
    </source>
</evidence>
<name>B3MUQ9_DROAN</name>
<evidence type="ECO:0000313" key="8">
    <source>
        <dbReference type="Proteomes" id="UP000007801"/>
    </source>
</evidence>
<dbReference type="GeneID" id="6505336"/>
<keyword evidence="8" id="KW-1185">Reference proteome</keyword>
<evidence type="ECO:0000313" key="7">
    <source>
        <dbReference type="EMBL" id="EDV32974.1"/>
    </source>
</evidence>
<proteinExistence type="inferred from homology"/>
<feature type="active site" description="Proton acceptor" evidence="5">
    <location>
        <position position="72"/>
    </location>
</feature>
<dbReference type="STRING" id="7217.B3MUQ9"/>
<dbReference type="GO" id="GO:0005829">
    <property type="term" value="C:cytosol"/>
    <property type="evidence" value="ECO:0007669"/>
    <property type="project" value="TreeGrafter"/>
</dbReference>
<evidence type="ECO:0000256" key="2">
    <source>
        <dbReference type="ARBA" id="ARBA00010971"/>
    </source>
</evidence>
<dbReference type="SUPFAM" id="SSF143724">
    <property type="entry name" value="PHP14-like"/>
    <property type="match status" value="1"/>
</dbReference>
<dbReference type="GO" id="GO:0007548">
    <property type="term" value="P:sex differentiation"/>
    <property type="evidence" value="ECO:0007669"/>
    <property type="project" value="UniProtKB-KW"/>
</dbReference>
<dbReference type="HOGENOM" id="CLU_120717_1_0_1"/>
<dbReference type="PANTHER" id="PTHR12258">
    <property type="entry name" value="JANUS-A/JANUS-B"/>
    <property type="match status" value="1"/>
</dbReference>
<evidence type="ECO:0000256" key="5">
    <source>
        <dbReference type="PIRSR" id="PIRSR607702-1"/>
    </source>
</evidence>
<dbReference type="OrthoDB" id="10249612at2759"/>
<dbReference type="PANTHER" id="PTHR12258:SF5">
    <property type="entry name" value="BCDNA.GH02250-RELATED"/>
    <property type="match status" value="1"/>
</dbReference>
<dbReference type="eggNOG" id="ENOG502T969">
    <property type="taxonomic scope" value="Eukaryota"/>
</dbReference>
<feature type="binding site" evidence="6">
    <location>
        <position position="44"/>
    </location>
    <ligand>
        <name>substrate</name>
    </ligand>
</feature>
<dbReference type="GO" id="GO:0030154">
    <property type="term" value="P:cell differentiation"/>
    <property type="evidence" value="ECO:0007669"/>
    <property type="project" value="UniProtKB-KW"/>
</dbReference>
<evidence type="ECO:0008006" key="9">
    <source>
        <dbReference type="Google" id="ProtNLM"/>
    </source>
</evidence>
<dbReference type="AlphaFoldDB" id="B3MUQ9"/>
<protein>
    <recommendedName>
        <fullName evidence="9">Sex-regulated protein janus-B</fullName>
    </recommendedName>
</protein>
<keyword evidence="4" id="KW-0726">Sexual differentiation</keyword>
<sequence>MDIFRKFSKIAWRPSMQVFRSYCDTPMRNLITFPIAEIQEGKSKYMMAYVYIHGEMGNAKIVIRSNARAKYHLDVYDDLQKEASKKGLCTQGLGGGYMIHDTEKKYMKLYGRSQTLGKADHENAREVLQPRYADHKIDAESGGMEP</sequence>
<dbReference type="InParanoid" id="B3MUQ9"/>
<reference evidence="7 8" key="1">
    <citation type="journal article" date="2007" name="Nature">
        <title>Evolution of genes and genomes on the Drosophila phylogeny.</title>
        <authorList>
            <consortium name="Drosophila 12 Genomes Consortium"/>
            <person name="Clark A.G."/>
            <person name="Eisen M.B."/>
            <person name="Smith D.R."/>
            <person name="Bergman C.M."/>
            <person name="Oliver B."/>
            <person name="Markow T.A."/>
            <person name="Kaufman T.C."/>
            <person name="Kellis M."/>
            <person name="Gelbart W."/>
            <person name="Iyer V.N."/>
            <person name="Pollard D.A."/>
            <person name="Sackton T.B."/>
            <person name="Larracuente A.M."/>
            <person name="Singh N.D."/>
            <person name="Abad J.P."/>
            <person name="Abt D.N."/>
            <person name="Adryan B."/>
            <person name="Aguade M."/>
            <person name="Akashi H."/>
            <person name="Anderson W.W."/>
            <person name="Aquadro C.F."/>
            <person name="Ardell D.H."/>
            <person name="Arguello R."/>
            <person name="Artieri C.G."/>
            <person name="Barbash D.A."/>
            <person name="Barker D."/>
            <person name="Barsanti P."/>
            <person name="Batterham P."/>
            <person name="Batzoglou S."/>
            <person name="Begun D."/>
            <person name="Bhutkar A."/>
            <person name="Blanco E."/>
            <person name="Bosak S.A."/>
            <person name="Bradley R.K."/>
            <person name="Brand A.D."/>
            <person name="Brent M.R."/>
            <person name="Brooks A.N."/>
            <person name="Brown R.H."/>
            <person name="Butlin R.K."/>
            <person name="Caggese C."/>
            <person name="Calvi B.R."/>
            <person name="Bernardo de Carvalho A."/>
            <person name="Caspi A."/>
            <person name="Castrezana S."/>
            <person name="Celniker S.E."/>
            <person name="Chang J.L."/>
            <person name="Chapple C."/>
            <person name="Chatterji S."/>
            <person name="Chinwalla A."/>
            <person name="Civetta A."/>
            <person name="Clifton S.W."/>
            <person name="Comeron J.M."/>
            <person name="Costello J.C."/>
            <person name="Coyne J.A."/>
            <person name="Daub J."/>
            <person name="David R.G."/>
            <person name="Delcher A.L."/>
            <person name="Delehaunty K."/>
            <person name="Do C.B."/>
            <person name="Ebling H."/>
            <person name="Edwards K."/>
            <person name="Eickbush T."/>
            <person name="Evans J.D."/>
            <person name="Filipski A."/>
            <person name="Findeiss S."/>
            <person name="Freyhult E."/>
            <person name="Fulton L."/>
            <person name="Fulton R."/>
            <person name="Garcia A.C."/>
            <person name="Gardiner A."/>
            <person name="Garfield D.A."/>
            <person name="Garvin B.E."/>
            <person name="Gibson G."/>
            <person name="Gilbert D."/>
            <person name="Gnerre S."/>
            <person name="Godfrey J."/>
            <person name="Good R."/>
            <person name="Gotea V."/>
            <person name="Gravely B."/>
            <person name="Greenberg A.J."/>
            <person name="Griffiths-Jones S."/>
            <person name="Gross S."/>
            <person name="Guigo R."/>
            <person name="Gustafson E.A."/>
            <person name="Haerty W."/>
            <person name="Hahn M.W."/>
            <person name="Halligan D.L."/>
            <person name="Halpern A.L."/>
            <person name="Halter G.M."/>
            <person name="Han M.V."/>
            <person name="Heger A."/>
            <person name="Hillier L."/>
            <person name="Hinrichs A.S."/>
            <person name="Holmes I."/>
            <person name="Hoskins R.A."/>
            <person name="Hubisz M.J."/>
            <person name="Hultmark D."/>
            <person name="Huntley M.A."/>
            <person name="Jaffe D.B."/>
            <person name="Jagadeeshan S."/>
            <person name="Jeck W.R."/>
            <person name="Johnson J."/>
            <person name="Jones C.D."/>
            <person name="Jordan W.C."/>
            <person name="Karpen G.H."/>
            <person name="Kataoka E."/>
            <person name="Keightley P.D."/>
            <person name="Kheradpour P."/>
            <person name="Kirkness E.F."/>
            <person name="Koerich L.B."/>
            <person name="Kristiansen K."/>
            <person name="Kudrna D."/>
            <person name="Kulathinal R.J."/>
            <person name="Kumar S."/>
            <person name="Kwok R."/>
            <person name="Lander E."/>
            <person name="Langley C.H."/>
            <person name="Lapoint R."/>
            <person name="Lazzaro B.P."/>
            <person name="Lee S.J."/>
            <person name="Levesque L."/>
            <person name="Li R."/>
            <person name="Lin C.F."/>
            <person name="Lin M.F."/>
            <person name="Lindblad-Toh K."/>
            <person name="Llopart A."/>
            <person name="Long M."/>
            <person name="Low L."/>
            <person name="Lozovsky E."/>
            <person name="Lu J."/>
            <person name="Luo M."/>
            <person name="Machado C.A."/>
            <person name="Makalowski W."/>
            <person name="Marzo M."/>
            <person name="Matsuda M."/>
            <person name="Matzkin L."/>
            <person name="McAllister B."/>
            <person name="McBride C.S."/>
            <person name="McKernan B."/>
            <person name="McKernan K."/>
            <person name="Mendez-Lago M."/>
            <person name="Minx P."/>
            <person name="Mollenhauer M.U."/>
            <person name="Montooth K."/>
            <person name="Mount S.M."/>
            <person name="Mu X."/>
            <person name="Myers E."/>
            <person name="Negre B."/>
            <person name="Newfeld S."/>
            <person name="Nielsen R."/>
            <person name="Noor M.A."/>
            <person name="O'Grady P."/>
            <person name="Pachter L."/>
            <person name="Papaceit M."/>
            <person name="Parisi M.J."/>
            <person name="Parisi M."/>
            <person name="Parts L."/>
            <person name="Pedersen J.S."/>
            <person name="Pesole G."/>
            <person name="Phillippy A.M."/>
            <person name="Ponting C.P."/>
            <person name="Pop M."/>
            <person name="Porcelli D."/>
            <person name="Powell J.R."/>
            <person name="Prohaska S."/>
            <person name="Pruitt K."/>
            <person name="Puig M."/>
            <person name="Quesneville H."/>
            <person name="Ram K.R."/>
            <person name="Rand D."/>
            <person name="Rasmussen M.D."/>
            <person name="Reed L.K."/>
            <person name="Reenan R."/>
            <person name="Reily A."/>
            <person name="Remington K.A."/>
            <person name="Rieger T.T."/>
            <person name="Ritchie M.G."/>
            <person name="Robin C."/>
            <person name="Rogers Y.H."/>
            <person name="Rohde C."/>
            <person name="Rozas J."/>
            <person name="Rubenfield M.J."/>
            <person name="Ruiz A."/>
            <person name="Russo S."/>
            <person name="Salzberg S.L."/>
            <person name="Sanchez-Gracia A."/>
            <person name="Saranga D.J."/>
            <person name="Sato H."/>
            <person name="Schaeffer S.W."/>
            <person name="Schatz M.C."/>
            <person name="Schlenke T."/>
            <person name="Schwartz R."/>
            <person name="Segarra C."/>
            <person name="Singh R.S."/>
            <person name="Sirot L."/>
            <person name="Sirota M."/>
            <person name="Sisneros N.B."/>
            <person name="Smith C.D."/>
            <person name="Smith T.F."/>
            <person name="Spieth J."/>
            <person name="Stage D.E."/>
            <person name="Stark A."/>
            <person name="Stephan W."/>
            <person name="Strausberg R.L."/>
            <person name="Strempel S."/>
            <person name="Sturgill D."/>
            <person name="Sutton G."/>
            <person name="Sutton G.G."/>
            <person name="Tao W."/>
            <person name="Teichmann S."/>
            <person name="Tobari Y.N."/>
            <person name="Tomimura Y."/>
            <person name="Tsolas J.M."/>
            <person name="Valente V.L."/>
            <person name="Venter E."/>
            <person name="Venter J.C."/>
            <person name="Vicario S."/>
            <person name="Vieira F.G."/>
            <person name="Vilella A.J."/>
            <person name="Villasante A."/>
            <person name="Walenz B."/>
            <person name="Wang J."/>
            <person name="Wasserman M."/>
            <person name="Watts T."/>
            <person name="Wilson D."/>
            <person name="Wilson R.K."/>
            <person name="Wing R.A."/>
            <person name="Wolfner M.F."/>
            <person name="Wong A."/>
            <person name="Wong G.K."/>
            <person name="Wu C.I."/>
            <person name="Wu G."/>
            <person name="Yamamoto D."/>
            <person name="Yang H.P."/>
            <person name="Yang S.P."/>
            <person name="Yorke J.A."/>
            <person name="Yoshida K."/>
            <person name="Zdobnov E."/>
            <person name="Zhang P."/>
            <person name="Zhang Y."/>
            <person name="Zimin A.V."/>
            <person name="Baldwin J."/>
            <person name="Abdouelleil A."/>
            <person name="Abdulkadir J."/>
            <person name="Abebe A."/>
            <person name="Abera B."/>
            <person name="Abreu J."/>
            <person name="Acer S.C."/>
            <person name="Aftuck L."/>
            <person name="Alexander A."/>
            <person name="An P."/>
            <person name="Anderson E."/>
            <person name="Anderson S."/>
            <person name="Arachi H."/>
            <person name="Azer M."/>
            <person name="Bachantsang P."/>
            <person name="Barry A."/>
            <person name="Bayul T."/>
            <person name="Berlin A."/>
            <person name="Bessette D."/>
            <person name="Bloom T."/>
            <person name="Blye J."/>
            <person name="Boguslavskiy L."/>
            <person name="Bonnet C."/>
            <person name="Boukhgalter B."/>
            <person name="Bourzgui I."/>
            <person name="Brown A."/>
            <person name="Cahill P."/>
            <person name="Channer S."/>
            <person name="Cheshatsang Y."/>
            <person name="Chuda L."/>
            <person name="Citroen M."/>
            <person name="Collymore A."/>
            <person name="Cooke P."/>
            <person name="Costello M."/>
            <person name="D'Aco K."/>
            <person name="Daza R."/>
            <person name="De Haan G."/>
            <person name="DeGray S."/>
            <person name="DeMaso C."/>
            <person name="Dhargay N."/>
            <person name="Dooley K."/>
            <person name="Dooley E."/>
            <person name="Doricent M."/>
            <person name="Dorje P."/>
            <person name="Dorjee K."/>
            <person name="Dupes A."/>
            <person name="Elong R."/>
            <person name="Falk J."/>
            <person name="Farina A."/>
            <person name="Faro S."/>
            <person name="Ferguson D."/>
            <person name="Fisher S."/>
            <person name="Foley C.D."/>
            <person name="Franke A."/>
            <person name="Friedrich D."/>
            <person name="Gadbois L."/>
            <person name="Gearin G."/>
            <person name="Gearin C.R."/>
            <person name="Giannoukos G."/>
            <person name="Goode T."/>
            <person name="Graham J."/>
            <person name="Grandbois E."/>
            <person name="Grewal S."/>
            <person name="Gyaltsen K."/>
            <person name="Hafez N."/>
            <person name="Hagos B."/>
            <person name="Hall J."/>
            <person name="Henson C."/>
            <person name="Hollinger A."/>
            <person name="Honan T."/>
            <person name="Huard M.D."/>
            <person name="Hughes L."/>
            <person name="Hurhula B."/>
            <person name="Husby M.E."/>
            <person name="Kamat A."/>
            <person name="Kanga B."/>
            <person name="Kashin S."/>
            <person name="Khazanovich D."/>
            <person name="Kisner P."/>
            <person name="Lance K."/>
            <person name="Lara M."/>
            <person name="Lee W."/>
            <person name="Lennon N."/>
            <person name="Letendre F."/>
            <person name="LeVine R."/>
            <person name="Lipovsky A."/>
            <person name="Liu X."/>
            <person name="Liu J."/>
            <person name="Liu S."/>
            <person name="Lokyitsang T."/>
            <person name="Lokyitsang Y."/>
            <person name="Lubonja R."/>
            <person name="Lui A."/>
            <person name="MacDonald P."/>
            <person name="Magnisalis V."/>
            <person name="Maru K."/>
            <person name="Matthews C."/>
            <person name="McCusker W."/>
            <person name="McDonough S."/>
            <person name="Mehta T."/>
            <person name="Meldrim J."/>
            <person name="Meneus L."/>
            <person name="Mihai O."/>
            <person name="Mihalev A."/>
            <person name="Mihova T."/>
            <person name="Mittelman R."/>
            <person name="Mlenga V."/>
            <person name="Montmayeur A."/>
            <person name="Mulrain L."/>
            <person name="Navidi A."/>
            <person name="Naylor J."/>
            <person name="Negash T."/>
            <person name="Nguyen T."/>
            <person name="Nguyen N."/>
            <person name="Nicol R."/>
            <person name="Norbu C."/>
            <person name="Norbu N."/>
            <person name="Novod N."/>
            <person name="O'Neill B."/>
            <person name="Osman S."/>
            <person name="Markiewicz E."/>
            <person name="Oyono O.L."/>
            <person name="Patti C."/>
            <person name="Phunkhang P."/>
            <person name="Pierre F."/>
            <person name="Priest M."/>
            <person name="Raghuraman S."/>
            <person name="Rege F."/>
            <person name="Reyes R."/>
            <person name="Rise C."/>
            <person name="Rogov P."/>
            <person name="Ross K."/>
            <person name="Ryan E."/>
            <person name="Settipalli S."/>
            <person name="Shea T."/>
            <person name="Sherpa N."/>
            <person name="Shi L."/>
            <person name="Shih D."/>
            <person name="Sparrow T."/>
            <person name="Spaulding J."/>
            <person name="Stalker J."/>
            <person name="Stange-Thomann N."/>
            <person name="Stavropoulos S."/>
            <person name="Stone C."/>
            <person name="Strader C."/>
            <person name="Tesfaye S."/>
            <person name="Thomson T."/>
            <person name="Thoulutsang Y."/>
            <person name="Thoulutsang D."/>
            <person name="Topham K."/>
            <person name="Topping I."/>
            <person name="Tsamla T."/>
            <person name="Vassiliev H."/>
            <person name="Vo A."/>
            <person name="Wangchuk T."/>
            <person name="Wangdi T."/>
            <person name="Weiand M."/>
            <person name="Wilkinson J."/>
            <person name="Wilson A."/>
            <person name="Yadav S."/>
            <person name="Young G."/>
            <person name="Yu Q."/>
            <person name="Zembek L."/>
            <person name="Zhong D."/>
            <person name="Zimmer A."/>
            <person name="Zwirko Z."/>
            <person name="Jaffe D.B."/>
            <person name="Alvarez P."/>
            <person name="Brockman W."/>
            <person name="Butler J."/>
            <person name="Chin C."/>
            <person name="Gnerre S."/>
            <person name="Grabherr M."/>
            <person name="Kleber M."/>
            <person name="Mauceli E."/>
            <person name="MacCallum I."/>
        </authorList>
    </citation>
    <scope>NUCLEOTIDE SEQUENCE [LARGE SCALE GENOMIC DNA]</scope>
    <source>
        <strain evidence="8">Tucson 14024-0371.13</strain>
    </source>
</reference>